<keyword evidence="3 6" id="KW-0732">Signal</keyword>
<feature type="signal peptide" evidence="6">
    <location>
        <begin position="1"/>
        <end position="20"/>
    </location>
</feature>
<dbReference type="PANTHER" id="PTHR38776">
    <property type="entry name" value="MLTA-INTERACTING PROTEIN-RELATED"/>
    <property type="match status" value="1"/>
</dbReference>
<reference evidence="7 8" key="1">
    <citation type="submission" date="2023-11" db="EMBL/GenBank/DDBJ databases">
        <title>A Novel Polar Bacteriovorax (B. antarcticus) Isolated from the Biocrust in Antarctica.</title>
        <authorList>
            <person name="Mun W."/>
            <person name="Choi S.Y."/>
            <person name="Mitchell R.J."/>
        </authorList>
    </citation>
    <scope>NUCLEOTIDE SEQUENCE [LARGE SCALE GENOMIC DNA]</scope>
    <source>
        <strain evidence="7 8">PP10</strain>
    </source>
</reference>
<evidence type="ECO:0000256" key="5">
    <source>
        <dbReference type="ARBA" id="ARBA00023237"/>
    </source>
</evidence>
<evidence type="ECO:0000256" key="6">
    <source>
        <dbReference type="SAM" id="SignalP"/>
    </source>
</evidence>
<gene>
    <name evidence="7" type="ORF">SHI21_09185</name>
</gene>
<evidence type="ECO:0000256" key="3">
    <source>
        <dbReference type="ARBA" id="ARBA00022729"/>
    </source>
</evidence>
<comment type="caution">
    <text evidence="7">The sequence shown here is derived from an EMBL/GenBank/DDBJ whole genome shotgun (WGS) entry which is preliminary data.</text>
</comment>
<evidence type="ECO:0000313" key="7">
    <source>
        <dbReference type="EMBL" id="MEA9356375.1"/>
    </source>
</evidence>
<keyword evidence="8" id="KW-1185">Reference proteome</keyword>
<comment type="similarity">
    <text evidence="2">Belongs to the MipA/OmpV family.</text>
</comment>
<organism evidence="7 8">
    <name type="scientific">Bacteriovorax antarcticus</name>
    <dbReference type="NCBI Taxonomy" id="3088717"/>
    <lineage>
        <taxon>Bacteria</taxon>
        <taxon>Pseudomonadati</taxon>
        <taxon>Bdellovibrionota</taxon>
        <taxon>Bacteriovoracia</taxon>
        <taxon>Bacteriovoracales</taxon>
        <taxon>Bacteriovoracaceae</taxon>
        <taxon>Bacteriovorax</taxon>
    </lineage>
</organism>
<dbReference type="RefSeq" id="WP_323576069.1">
    <property type="nucleotide sequence ID" value="NZ_JAYGJQ010000001.1"/>
</dbReference>
<dbReference type="EMBL" id="JAYGJQ010000001">
    <property type="protein sequence ID" value="MEA9356375.1"/>
    <property type="molecule type" value="Genomic_DNA"/>
</dbReference>
<name>A0ABU5VWH1_9BACT</name>
<dbReference type="PANTHER" id="PTHR38776:SF1">
    <property type="entry name" value="MLTA-INTERACTING PROTEIN-RELATED"/>
    <property type="match status" value="1"/>
</dbReference>
<protein>
    <submittedName>
        <fullName evidence="7">MipA/OmpV family protein</fullName>
    </submittedName>
</protein>
<comment type="subcellular location">
    <subcellularLocation>
        <location evidence="1">Cell outer membrane</location>
    </subcellularLocation>
</comment>
<feature type="chain" id="PRO_5045844403" evidence="6">
    <location>
        <begin position="21"/>
        <end position="246"/>
    </location>
</feature>
<proteinExistence type="inferred from homology"/>
<sequence>MTKNILLMFASILLSFTALAEDQRAWNASLGAGVAFRKNLRVGNTYENMDKSYVVRPIPIIQASYGRFSLGVQGISVLAFGDHTANVSAFIKRDGDRYHGLGMTPRKDSVFVGASAKFANYGFTLSHDINGRSKGYIATANYAKFFPVSETLILRAALSLDWLDDKYAEYYYGVRSHEVTASRREYHLNNYFLPGMAIMPIIQISERSSIVTVISSKILPKEVSQSPTMKGSRFEFGGILSYSYKL</sequence>
<evidence type="ECO:0000313" key="8">
    <source>
        <dbReference type="Proteomes" id="UP001302274"/>
    </source>
</evidence>
<dbReference type="Proteomes" id="UP001302274">
    <property type="component" value="Unassembled WGS sequence"/>
</dbReference>
<keyword evidence="5" id="KW-0998">Cell outer membrane</keyword>
<dbReference type="InterPro" id="IPR010583">
    <property type="entry name" value="MipA"/>
</dbReference>
<evidence type="ECO:0000256" key="2">
    <source>
        <dbReference type="ARBA" id="ARBA00005722"/>
    </source>
</evidence>
<dbReference type="Pfam" id="PF06629">
    <property type="entry name" value="MipA"/>
    <property type="match status" value="1"/>
</dbReference>
<keyword evidence="4" id="KW-0472">Membrane</keyword>
<evidence type="ECO:0000256" key="4">
    <source>
        <dbReference type="ARBA" id="ARBA00023136"/>
    </source>
</evidence>
<accession>A0ABU5VWH1</accession>
<evidence type="ECO:0000256" key="1">
    <source>
        <dbReference type="ARBA" id="ARBA00004442"/>
    </source>
</evidence>